<comment type="subcellular location">
    <subcellularLocation>
        <location evidence="1">Cell envelope</location>
    </subcellularLocation>
</comment>
<comment type="caution">
    <text evidence="5">The sequence shown here is derived from an EMBL/GenBank/DDBJ whole genome shotgun (WGS) entry which is preliminary data.</text>
</comment>
<dbReference type="SUPFAM" id="SSF52833">
    <property type="entry name" value="Thioredoxin-like"/>
    <property type="match status" value="1"/>
</dbReference>
<evidence type="ECO:0000256" key="3">
    <source>
        <dbReference type="ARBA" id="ARBA00023284"/>
    </source>
</evidence>
<dbReference type="InterPro" id="IPR017937">
    <property type="entry name" value="Thioredoxin_CS"/>
</dbReference>
<dbReference type="GO" id="GO:0030313">
    <property type="term" value="C:cell envelope"/>
    <property type="evidence" value="ECO:0007669"/>
    <property type="project" value="UniProtKB-SubCell"/>
</dbReference>
<gene>
    <name evidence="5" type="ORF">DCW48_04655</name>
</gene>
<evidence type="ECO:0000313" key="6">
    <source>
        <dbReference type="Proteomes" id="UP000264313"/>
    </source>
</evidence>
<dbReference type="InterPro" id="IPR013740">
    <property type="entry name" value="Redoxin"/>
</dbReference>
<evidence type="ECO:0000256" key="1">
    <source>
        <dbReference type="ARBA" id="ARBA00004196"/>
    </source>
</evidence>
<dbReference type="CDD" id="cd02966">
    <property type="entry name" value="TlpA_like_family"/>
    <property type="match status" value="1"/>
</dbReference>
<dbReference type="GO" id="GO:0017004">
    <property type="term" value="P:cytochrome complex assembly"/>
    <property type="evidence" value="ECO:0007669"/>
    <property type="project" value="UniProtKB-KW"/>
</dbReference>
<dbReference type="InterPro" id="IPR050553">
    <property type="entry name" value="Thioredoxin_ResA/DsbE_sf"/>
</dbReference>
<organism evidence="5 6">
    <name type="scientific">Methylotenera mobilis</name>
    <dbReference type="NCBI Taxonomy" id="359408"/>
    <lineage>
        <taxon>Bacteria</taxon>
        <taxon>Pseudomonadati</taxon>
        <taxon>Pseudomonadota</taxon>
        <taxon>Betaproteobacteria</taxon>
        <taxon>Nitrosomonadales</taxon>
        <taxon>Methylophilaceae</taxon>
        <taxon>Methylotenera</taxon>
    </lineage>
</organism>
<protein>
    <submittedName>
        <fullName evidence="5">Redoxin</fullName>
    </submittedName>
</protein>
<dbReference type="InterPro" id="IPR036249">
    <property type="entry name" value="Thioredoxin-like_sf"/>
</dbReference>
<evidence type="ECO:0000256" key="2">
    <source>
        <dbReference type="ARBA" id="ARBA00022748"/>
    </source>
</evidence>
<sequence length="180" mass="19658">MLNKILKPLFFIALIVSVVAATLVLVKGQFSNADTDSKLSSSPLYAANLPDLSGKMQNFGEYQNKIIIVNFWATWCPPCKEEMPELIALQQSYKDKNVIVLGIAIDDPAMVAEYLKTSPVNYPVFADESKGSLLGEQLGNDKGVLPYTVIINADGKVVNTHFGRINKTILEAAITPLLSL</sequence>
<dbReference type="PROSITE" id="PS00194">
    <property type="entry name" value="THIOREDOXIN_1"/>
    <property type="match status" value="1"/>
</dbReference>
<dbReference type="Gene3D" id="3.40.30.10">
    <property type="entry name" value="Glutaredoxin"/>
    <property type="match status" value="1"/>
</dbReference>
<name>A0A351RA39_9PROT</name>
<dbReference type="Proteomes" id="UP000264313">
    <property type="component" value="Unassembled WGS sequence"/>
</dbReference>
<reference evidence="5 6" key="1">
    <citation type="journal article" date="2018" name="Nat. Biotechnol.">
        <title>A standardized bacterial taxonomy based on genome phylogeny substantially revises the tree of life.</title>
        <authorList>
            <person name="Parks D.H."/>
            <person name="Chuvochina M."/>
            <person name="Waite D.W."/>
            <person name="Rinke C."/>
            <person name="Skarshewski A."/>
            <person name="Chaumeil P.A."/>
            <person name="Hugenholtz P."/>
        </authorList>
    </citation>
    <scope>NUCLEOTIDE SEQUENCE [LARGE SCALE GENOMIC DNA]</scope>
    <source>
        <strain evidence="5">UBA9958</strain>
    </source>
</reference>
<evidence type="ECO:0000259" key="4">
    <source>
        <dbReference type="PROSITE" id="PS51352"/>
    </source>
</evidence>
<dbReference type="PANTHER" id="PTHR42852">
    <property type="entry name" value="THIOL:DISULFIDE INTERCHANGE PROTEIN DSBE"/>
    <property type="match status" value="1"/>
</dbReference>
<dbReference type="STRING" id="1132855.GCA_000384255_00056"/>
<dbReference type="EMBL" id="DNAA01000112">
    <property type="protein sequence ID" value="HBA08910.1"/>
    <property type="molecule type" value="Genomic_DNA"/>
</dbReference>
<keyword evidence="3" id="KW-0676">Redox-active center</keyword>
<dbReference type="Pfam" id="PF08534">
    <property type="entry name" value="Redoxin"/>
    <property type="match status" value="1"/>
</dbReference>
<feature type="domain" description="Thioredoxin" evidence="4">
    <location>
        <begin position="38"/>
        <end position="179"/>
    </location>
</feature>
<accession>A0A351RA39</accession>
<proteinExistence type="predicted"/>
<dbReference type="PROSITE" id="PS51352">
    <property type="entry name" value="THIOREDOXIN_2"/>
    <property type="match status" value="1"/>
</dbReference>
<dbReference type="PANTHER" id="PTHR42852:SF13">
    <property type="entry name" value="PROTEIN DIPZ"/>
    <property type="match status" value="1"/>
</dbReference>
<evidence type="ECO:0000313" key="5">
    <source>
        <dbReference type="EMBL" id="HBA08910.1"/>
    </source>
</evidence>
<dbReference type="InterPro" id="IPR013766">
    <property type="entry name" value="Thioredoxin_domain"/>
</dbReference>
<dbReference type="AlphaFoldDB" id="A0A351RA39"/>
<keyword evidence="2" id="KW-0201">Cytochrome c-type biogenesis</keyword>
<dbReference type="GO" id="GO:0015036">
    <property type="term" value="F:disulfide oxidoreductase activity"/>
    <property type="evidence" value="ECO:0007669"/>
    <property type="project" value="UniProtKB-ARBA"/>
</dbReference>